<keyword evidence="17" id="KW-1185">Reference proteome</keyword>
<dbReference type="PANTHER" id="PTHR22931:SF9">
    <property type="entry name" value="PYRUVATE, PHOSPHATE DIKINASE 1, CHLOROPLASTIC"/>
    <property type="match status" value="1"/>
</dbReference>
<keyword evidence="6" id="KW-0479">Metal-binding</keyword>
<comment type="similarity">
    <text evidence="2 11">Belongs to the PEP-utilizing enzyme family.</text>
</comment>
<dbReference type="InterPro" id="IPR013815">
    <property type="entry name" value="ATP_grasp_subdomain_1"/>
</dbReference>
<protein>
    <recommendedName>
        <fullName evidence="4 11">Pyruvate, phosphate dikinase</fullName>
        <ecNumber evidence="3 11">2.7.9.1</ecNumber>
    </recommendedName>
</protein>
<dbReference type="PANTHER" id="PTHR22931">
    <property type="entry name" value="PHOSPHOENOLPYRUVATE DIKINASE-RELATED"/>
    <property type="match status" value="1"/>
</dbReference>
<evidence type="ECO:0000256" key="3">
    <source>
        <dbReference type="ARBA" id="ARBA00011994"/>
    </source>
</evidence>
<dbReference type="Proteomes" id="UP001589619">
    <property type="component" value="Unassembled WGS sequence"/>
</dbReference>
<dbReference type="NCBIfam" id="NF004531">
    <property type="entry name" value="PRK05878.1"/>
    <property type="match status" value="1"/>
</dbReference>
<dbReference type="InterPro" id="IPR015813">
    <property type="entry name" value="Pyrv/PenolPyrv_kinase-like_dom"/>
</dbReference>
<evidence type="ECO:0000313" key="16">
    <source>
        <dbReference type="EMBL" id="MFB9755707.1"/>
    </source>
</evidence>
<dbReference type="Gene3D" id="3.30.470.20">
    <property type="entry name" value="ATP-grasp fold, B domain"/>
    <property type="match status" value="1"/>
</dbReference>
<keyword evidence="10" id="KW-0460">Magnesium</keyword>
<dbReference type="InterPro" id="IPR002192">
    <property type="entry name" value="PPDK_AMP/ATP-bd"/>
</dbReference>
<dbReference type="Gene3D" id="3.50.30.10">
    <property type="entry name" value="Phosphohistidine domain"/>
    <property type="match status" value="1"/>
</dbReference>
<dbReference type="SUPFAM" id="SSF52009">
    <property type="entry name" value="Phosphohistidine domain"/>
    <property type="match status" value="1"/>
</dbReference>
<feature type="domain" description="Pyruvate phosphate dikinase AMP/ATP-binding" evidence="14">
    <location>
        <begin position="337"/>
        <end position="386"/>
    </location>
</feature>
<evidence type="ECO:0000313" key="17">
    <source>
        <dbReference type="Proteomes" id="UP001589619"/>
    </source>
</evidence>
<dbReference type="InterPro" id="IPR036637">
    <property type="entry name" value="Phosphohistidine_dom_sf"/>
</dbReference>
<accession>A0ABV5W5N8</accession>
<keyword evidence="9" id="KW-0067">ATP-binding</keyword>
<dbReference type="SUPFAM" id="SSF56059">
    <property type="entry name" value="Glutathione synthetase ATP-binding domain-like"/>
    <property type="match status" value="1"/>
</dbReference>
<dbReference type="GO" id="GO:0050242">
    <property type="term" value="F:pyruvate, phosphate dikinase activity"/>
    <property type="evidence" value="ECO:0007669"/>
    <property type="project" value="UniProtKB-EC"/>
</dbReference>
<reference evidence="16 17" key="1">
    <citation type="submission" date="2024-09" db="EMBL/GenBank/DDBJ databases">
        <authorList>
            <person name="Sun Q."/>
            <person name="Mori K."/>
        </authorList>
    </citation>
    <scope>NUCLEOTIDE SEQUENCE [LARGE SCALE GENOMIC DNA]</scope>
    <source>
        <strain evidence="16 17">JCM 12520</strain>
    </source>
</reference>
<dbReference type="Gene3D" id="3.30.1490.20">
    <property type="entry name" value="ATP-grasp fold, A domain"/>
    <property type="match status" value="1"/>
</dbReference>
<comment type="cofactor">
    <cofactor evidence="1 11">
        <name>Mg(2+)</name>
        <dbReference type="ChEBI" id="CHEBI:18420"/>
    </cofactor>
</comment>
<evidence type="ECO:0000256" key="5">
    <source>
        <dbReference type="ARBA" id="ARBA00022679"/>
    </source>
</evidence>
<dbReference type="Pfam" id="PF01326">
    <property type="entry name" value="PPDK_N"/>
    <property type="match status" value="3"/>
</dbReference>
<dbReference type="Gene3D" id="1.20.80.30">
    <property type="match status" value="1"/>
</dbReference>
<evidence type="ECO:0000256" key="1">
    <source>
        <dbReference type="ARBA" id="ARBA00001946"/>
    </source>
</evidence>
<comment type="catalytic activity">
    <reaction evidence="11">
        <text>pyruvate + phosphate + ATP = phosphoenolpyruvate + AMP + diphosphate + H(+)</text>
        <dbReference type="Rhea" id="RHEA:10756"/>
        <dbReference type="ChEBI" id="CHEBI:15361"/>
        <dbReference type="ChEBI" id="CHEBI:15378"/>
        <dbReference type="ChEBI" id="CHEBI:30616"/>
        <dbReference type="ChEBI" id="CHEBI:33019"/>
        <dbReference type="ChEBI" id="CHEBI:43474"/>
        <dbReference type="ChEBI" id="CHEBI:58702"/>
        <dbReference type="ChEBI" id="CHEBI:456215"/>
        <dbReference type="EC" id="2.7.9.1"/>
    </reaction>
</comment>
<evidence type="ECO:0000256" key="12">
    <source>
        <dbReference type="SAM" id="MobiDB-lite"/>
    </source>
</evidence>
<dbReference type="InterPro" id="IPR008279">
    <property type="entry name" value="PEP-util_enz_mobile_dom"/>
</dbReference>
<dbReference type="RefSeq" id="WP_344908776.1">
    <property type="nucleotide sequence ID" value="NZ_BAAAYO010000006.1"/>
</dbReference>
<feature type="compositionally biased region" description="Polar residues" evidence="12">
    <location>
        <begin position="13"/>
        <end position="22"/>
    </location>
</feature>
<feature type="domain" description="PEP-utilising enzyme mobile" evidence="13">
    <location>
        <begin position="455"/>
        <end position="535"/>
    </location>
</feature>
<evidence type="ECO:0000256" key="9">
    <source>
        <dbReference type="ARBA" id="ARBA00022840"/>
    </source>
</evidence>
<dbReference type="EC" id="2.7.9.1" evidence="3 11"/>
<dbReference type="EMBL" id="JBHMAG010000018">
    <property type="protein sequence ID" value="MFB9755707.1"/>
    <property type="molecule type" value="Genomic_DNA"/>
</dbReference>
<evidence type="ECO:0000259" key="15">
    <source>
        <dbReference type="Pfam" id="PF02896"/>
    </source>
</evidence>
<dbReference type="PIRSF" id="PIRSF000853">
    <property type="entry name" value="PPDK"/>
    <property type="match status" value="1"/>
</dbReference>
<organism evidence="16 17">
    <name type="scientific">Paenibacillus hodogayensis</name>
    <dbReference type="NCBI Taxonomy" id="279208"/>
    <lineage>
        <taxon>Bacteria</taxon>
        <taxon>Bacillati</taxon>
        <taxon>Bacillota</taxon>
        <taxon>Bacilli</taxon>
        <taxon>Bacillales</taxon>
        <taxon>Paenibacillaceae</taxon>
        <taxon>Paenibacillus</taxon>
    </lineage>
</organism>
<comment type="caution">
    <text evidence="16">The sequence shown here is derived from an EMBL/GenBank/DDBJ whole genome shotgun (WGS) entry which is preliminary data.</text>
</comment>
<dbReference type="Pfam" id="PF02896">
    <property type="entry name" value="PEP-utilizers_C"/>
    <property type="match status" value="1"/>
</dbReference>
<feature type="region of interest" description="Disordered" evidence="12">
    <location>
        <begin position="1"/>
        <end position="31"/>
    </location>
</feature>
<dbReference type="Pfam" id="PF00391">
    <property type="entry name" value="PEP-utilizers"/>
    <property type="match status" value="1"/>
</dbReference>
<sequence>MTNSGAGNIANHIGSTHSNESGSIHREASGGASSRASAGWVKLFEQGNAEMKTELGGKGANLAEMTNAGLPVPPGFTITTEACRAYYAAGAALPEGLMEEARAALAELEGRLGKTFGDAGQPLLVSVRSGSVTSMPGMMDTILNVGLNDDTVRGVAEATGNGRFAYDCYRRLIQMFGNVVFGIEPIRFEKLLHEMKRQTGAEHDRDVGEDGWIMLVEQYKALIAKSGKPFPQSVGEQLTLAVEAVFRSWNNHRAKVYRKVNRIPDEQGTAVNIQAMVFGNKGDDCGTGVVFTRNPSTGEKSLFGEYLTNAQGEDVVAGVRTPLPIAELEQQMPDVYASLKQTAERLERHYRDMQDIEFTVEHGKLYLLQTRGGKRSAQAAMKISADLVDEGVLTREEAIVRIEIGHLDQLLHPAIPADASLDVIATGLPASPGAATGEAVFDADRAEEWARSGRRVILIRSETTPEDIHGVLAAEGVLTSRGGMTSHAAVVARGMGKPCVCGCEEARIDFEARELRAGSVVIREGEAISIDGSTGRVIRGEVPLRAGEMSAELVRLLGWADEIRSLRVAANADNPVDAAKAREFGAEGIGLCRTEHMFLAADRLPAVREMILAESKEEREIALAKLLPMQQDDFEGMFRAMDGLPVTIRLLDPPLHEFLPNADELRQRIAELTAAAADAEPDGSDRRAQLTELETMLRKVRSLHEANPMLGQRGCRLGVLFPEIYDMQTEAVFRAALVCIGEGVRVVPEVMVPLVGHVNELRFLRERIERTAAAILGDRAGECPYKVGTMIEVPRAALTAAQIAECADFFSFGTNDLTQMTYGCSRDDAEGKFLTHYVEHKLLPHNPFQTLDQDGVGQLIEWALRQGKAVRGNLKTGVCGEHGGDPQSIFFCHAAGLDYVSCSPYRIPLARIAAAQARIALGPVRAEEAHGREPTLAVQEASPA</sequence>
<dbReference type="InterPro" id="IPR040442">
    <property type="entry name" value="Pyrv_kinase-like_dom_sf"/>
</dbReference>
<evidence type="ECO:0000256" key="8">
    <source>
        <dbReference type="ARBA" id="ARBA00022777"/>
    </source>
</evidence>
<dbReference type="InterPro" id="IPR023151">
    <property type="entry name" value="PEP_util_CS"/>
</dbReference>
<dbReference type="PROSITE" id="PS00742">
    <property type="entry name" value="PEP_ENZYMES_2"/>
    <property type="match status" value="1"/>
</dbReference>
<keyword evidence="16" id="KW-0670">Pyruvate</keyword>
<evidence type="ECO:0000256" key="7">
    <source>
        <dbReference type="ARBA" id="ARBA00022741"/>
    </source>
</evidence>
<dbReference type="NCBIfam" id="TIGR01828">
    <property type="entry name" value="pyru_phos_dikin"/>
    <property type="match status" value="1"/>
</dbReference>
<feature type="domain" description="Pyruvate phosphate dikinase AMP/ATP-binding" evidence="14">
    <location>
        <begin position="99"/>
        <end position="322"/>
    </location>
</feature>
<dbReference type="Gene3D" id="3.20.20.60">
    <property type="entry name" value="Phosphoenolpyruvate-binding domains"/>
    <property type="match status" value="1"/>
</dbReference>
<feature type="domain" description="Pyruvate phosphate dikinase AMP/ATP-binding" evidence="14">
    <location>
        <begin position="54"/>
        <end position="90"/>
    </location>
</feature>
<dbReference type="SUPFAM" id="SSF51621">
    <property type="entry name" value="Phosphoenolpyruvate/pyruvate domain"/>
    <property type="match status" value="1"/>
</dbReference>
<evidence type="ECO:0000256" key="10">
    <source>
        <dbReference type="ARBA" id="ARBA00022842"/>
    </source>
</evidence>
<proteinExistence type="inferred from homology"/>
<name>A0ABV5W5N8_9BACL</name>
<evidence type="ECO:0000256" key="4">
    <source>
        <dbReference type="ARBA" id="ARBA00020138"/>
    </source>
</evidence>
<keyword evidence="7" id="KW-0547">Nucleotide-binding</keyword>
<evidence type="ECO:0000256" key="6">
    <source>
        <dbReference type="ARBA" id="ARBA00022723"/>
    </source>
</evidence>
<evidence type="ECO:0000259" key="13">
    <source>
        <dbReference type="Pfam" id="PF00391"/>
    </source>
</evidence>
<evidence type="ECO:0000259" key="14">
    <source>
        <dbReference type="Pfam" id="PF01326"/>
    </source>
</evidence>
<gene>
    <name evidence="16" type="primary">ppdK</name>
    <name evidence="16" type="ORF">ACFFNY_29355</name>
</gene>
<keyword evidence="5 16" id="KW-0808">Transferase</keyword>
<dbReference type="InterPro" id="IPR000121">
    <property type="entry name" value="PEP_util_C"/>
</dbReference>
<evidence type="ECO:0000256" key="2">
    <source>
        <dbReference type="ARBA" id="ARBA00007837"/>
    </source>
</evidence>
<dbReference type="PROSITE" id="PS00370">
    <property type="entry name" value="PEP_ENZYMES_PHOS_SITE"/>
    <property type="match status" value="1"/>
</dbReference>
<evidence type="ECO:0000256" key="11">
    <source>
        <dbReference type="PIRNR" id="PIRNR000853"/>
    </source>
</evidence>
<feature type="domain" description="PEP-utilising enzyme C-terminal" evidence="15">
    <location>
        <begin position="551"/>
        <end position="917"/>
    </location>
</feature>
<dbReference type="Gene3D" id="1.10.189.10">
    <property type="entry name" value="Pyruvate Phosphate Dikinase, domain 2"/>
    <property type="match status" value="1"/>
</dbReference>
<dbReference type="InterPro" id="IPR018274">
    <property type="entry name" value="PEP_util_AS"/>
</dbReference>
<dbReference type="InterPro" id="IPR010121">
    <property type="entry name" value="Pyruvate_phosphate_dikinase"/>
</dbReference>
<keyword evidence="8" id="KW-0418">Kinase</keyword>